<dbReference type="Pfam" id="PF00005">
    <property type="entry name" value="ABC_tran"/>
    <property type="match status" value="1"/>
</dbReference>
<evidence type="ECO:0000313" key="8">
    <source>
        <dbReference type="EMBL" id="GEJ56066.1"/>
    </source>
</evidence>
<evidence type="ECO:0000256" key="1">
    <source>
        <dbReference type="ARBA" id="ARBA00005417"/>
    </source>
</evidence>
<accession>A0A7I9VI32</accession>
<dbReference type="InterPro" id="IPR050763">
    <property type="entry name" value="ABC_transporter_ATP-binding"/>
</dbReference>
<comment type="similarity">
    <text evidence="1">Belongs to the ABC transporter superfamily.</text>
</comment>
<dbReference type="AlphaFoldDB" id="A0A7I9VI32"/>
<feature type="region of interest" description="Disordered" evidence="6">
    <location>
        <begin position="1"/>
        <end position="23"/>
    </location>
</feature>
<evidence type="ECO:0000256" key="4">
    <source>
        <dbReference type="ARBA" id="ARBA00022741"/>
    </source>
</evidence>
<feature type="domain" description="ABC transporter" evidence="7">
    <location>
        <begin position="26"/>
        <end position="256"/>
    </location>
</feature>
<dbReference type="InterPro" id="IPR017871">
    <property type="entry name" value="ABC_transporter-like_CS"/>
</dbReference>
<evidence type="ECO:0000256" key="2">
    <source>
        <dbReference type="ARBA" id="ARBA00022448"/>
    </source>
</evidence>
<protein>
    <submittedName>
        <fullName evidence="8">Daunorubicin resistance protein DrrA family ABC transporter ATP-binding protein</fullName>
    </submittedName>
</protein>
<dbReference type="InterPro" id="IPR027417">
    <property type="entry name" value="P-loop_NTPase"/>
</dbReference>
<dbReference type="PANTHER" id="PTHR42711">
    <property type="entry name" value="ABC TRANSPORTER ATP-BINDING PROTEIN"/>
    <property type="match status" value="1"/>
</dbReference>
<dbReference type="SMART" id="SM00382">
    <property type="entry name" value="AAA"/>
    <property type="match status" value="1"/>
</dbReference>
<evidence type="ECO:0000259" key="7">
    <source>
        <dbReference type="PROSITE" id="PS50893"/>
    </source>
</evidence>
<dbReference type="GO" id="GO:0016887">
    <property type="term" value="F:ATP hydrolysis activity"/>
    <property type="evidence" value="ECO:0007669"/>
    <property type="project" value="InterPro"/>
</dbReference>
<evidence type="ECO:0000256" key="6">
    <source>
        <dbReference type="SAM" id="MobiDB-lite"/>
    </source>
</evidence>
<dbReference type="SUPFAM" id="SSF52540">
    <property type="entry name" value="P-loop containing nucleoside triphosphate hydrolases"/>
    <property type="match status" value="1"/>
</dbReference>
<organism evidence="8 9">
    <name type="scientific">Anaeromyxobacter diazotrophicus</name>
    <dbReference type="NCBI Taxonomy" id="2590199"/>
    <lineage>
        <taxon>Bacteria</taxon>
        <taxon>Pseudomonadati</taxon>
        <taxon>Myxococcota</taxon>
        <taxon>Myxococcia</taxon>
        <taxon>Myxococcales</taxon>
        <taxon>Cystobacterineae</taxon>
        <taxon>Anaeromyxobacteraceae</taxon>
        <taxon>Anaeromyxobacter</taxon>
    </lineage>
</organism>
<sequence length="330" mass="35071">MSGSSHPAMAARPPGPAAGPAAPPRLAVRDLAFRYGDREVLRRVSFEVAPGEILGLLGPNGAGKSTLFSILTGLLLPSGGAIRLDGQEVPPGARALRARLGVVFQAPSLDAKLTALENLTLGGLLFGLGRREARDRARELLSAAGLADRASDQAGKLSGGMRRRLELGRALVHRPAILLMDEPTTGLDAAAFRQTWQAVHALREREGLTVLLTTHRPDEAEACDRLAVLARGRVVATGTPEALRARVPGDVVTIEADDPAALARDIRERLGLEARPGPHGVQVERERGHELVPRLVEAFPRGRFRAVALRRPSLADAFLALTGEALEDDA</sequence>
<dbReference type="EMBL" id="BJTG01000002">
    <property type="protein sequence ID" value="GEJ56066.1"/>
    <property type="molecule type" value="Genomic_DNA"/>
</dbReference>
<evidence type="ECO:0000256" key="3">
    <source>
        <dbReference type="ARBA" id="ARBA00022458"/>
    </source>
</evidence>
<proteinExistence type="inferred from homology"/>
<keyword evidence="4" id="KW-0547">Nucleotide-binding</keyword>
<dbReference type="InterPro" id="IPR003439">
    <property type="entry name" value="ABC_transporter-like_ATP-bd"/>
</dbReference>
<comment type="caution">
    <text evidence="8">The sequence shown here is derived from an EMBL/GenBank/DDBJ whole genome shotgun (WGS) entry which is preliminary data.</text>
</comment>
<keyword evidence="3" id="KW-0536">Nodulation</keyword>
<feature type="compositionally biased region" description="Pro residues" evidence="6">
    <location>
        <begin position="13"/>
        <end position="23"/>
    </location>
</feature>
<keyword evidence="2" id="KW-0813">Transport</keyword>
<gene>
    <name evidence="8" type="ORF">AMYX_08070</name>
</gene>
<dbReference type="Proteomes" id="UP000503640">
    <property type="component" value="Unassembled WGS sequence"/>
</dbReference>
<dbReference type="PROSITE" id="PS50893">
    <property type="entry name" value="ABC_TRANSPORTER_2"/>
    <property type="match status" value="1"/>
</dbReference>
<dbReference type="Gene3D" id="3.40.50.300">
    <property type="entry name" value="P-loop containing nucleotide triphosphate hydrolases"/>
    <property type="match status" value="1"/>
</dbReference>
<keyword evidence="5 8" id="KW-0067">ATP-binding</keyword>
<dbReference type="PROSITE" id="PS00211">
    <property type="entry name" value="ABC_TRANSPORTER_1"/>
    <property type="match status" value="1"/>
</dbReference>
<reference evidence="9" key="1">
    <citation type="journal article" date="2020" name="Appl. Environ. Microbiol.">
        <title>Diazotrophic Anaeromyxobacter Isolates from Soils.</title>
        <authorList>
            <person name="Masuda Y."/>
            <person name="Yamanaka H."/>
            <person name="Xu Z.X."/>
            <person name="Shiratori Y."/>
            <person name="Aono T."/>
            <person name="Amachi S."/>
            <person name="Senoo K."/>
            <person name="Itoh H."/>
        </authorList>
    </citation>
    <scope>NUCLEOTIDE SEQUENCE [LARGE SCALE GENOMIC DNA]</scope>
    <source>
        <strain evidence="9">R267</strain>
    </source>
</reference>
<dbReference type="InterPro" id="IPR003593">
    <property type="entry name" value="AAA+_ATPase"/>
</dbReference>
<dbReference type="GO" id="GO:0005524">
    <property type="term" value="F:ATP binding"/>
    <property type="evidence" value="ECO:0007669"/>
    <property type="project" value="UniProtKB-KW"/>
</dbReference>
<dbReference type="PANTHER" id="PTHR42711:SF5">
    <property type="entry name" value="ABC TRANSPORTER ATP-BINDING PROTEIN NATA"/>
    <property type="match status" value="1"/>
</dbReference>
<evidence type="ECO:0000313" key="9">
    <source>
        <dbReference type="Proteomes" id="UP000503640"/>
    </source>
</evidence>
<keyword evidence="9" id="KW-1185">Reference proteome</keyword>
<evidence type="ECO:0000256" key="5">
    <source>
        <dbReference type="ARBA" id="ARBA00022840"/>
    </source>
</evidence>
<name>A0A7I9VI32_9BACT</name>